<organism evidence="2 3">
    <name type="scientific">Hymenobacter polaris</name>
    <dbReference type="NCBI Taxonomy" id="2682546"/>
    <lineage>
        <taxon>Bacteria</taxon>
        <taxon>Pseudomonadati</taxon>
        <taxon>Bacteroidota</taxon>
        <taxon>Cytophagia</taxon>
        <taxon>Cytophagales</taxon>
        <taxon>Hymenobacteraceae</taxon>
        <taxon>Hymenobacter</taxon>
    </lineage>
</organism>
<dbReference type="InterPro" id="IPR021257">
    <property type="entry name" value="DUF2809"/>
</dbReference>
<keyword evidence="1" id="KW-0812">Transmembrane</keyword>
<evidence type="ECO:0000313" key="2">
    <source>
        <dbReference type="EMBL" id="NML64157.1"/>
    </source>
</evidence>
<keyword evidence="1" id="KW-1133">Transmembrane helix</keyword>
<dbReference type="RefSeq" id="WP_169529478.1">
    <property type="nucleotide sequence ID" value="NZ_JABBGH010000001.1"/>
</dbReference>
<evidence type="ECO:0000313" key="3">
    <source>
        <dbReference type="Proteomes" id="UP000559626"/>
    </source>
</evidence>
<dbReference type="EMBL" id="JABBGH010000001">
    <property type="protein sequence ID" value="NML64157.1"/>
    <property type="molecule type" value="Genomic_DNA"/>
</dbReference>
<evidence type="ECO:0000256" key="1">
    <source>
        <dbReference type="SAM" id="Phobius"/>
    </source>
</evidence>
<protein>
    <submittedName>
        <fullName evidence="2">DUF2809 domain-containing protein</fullName>
    </submittedName>
</protein>
<dbReference type="Pfam" id="PF10990">
    <property type="entry name" value="DUF2809"/>
    <property type="match status" value="1"/>
</dbReference>
<proteinExistence type="predicted"/>
<sequence length="126" mass="13226">MGLGLASRRYAAGLPAWVGAYAGDALWALPVYWLVGALQPGWAVRRRALAAGIFATGIELSQLWQAPWLQALRHTTLGALVLGQGFLWSDLACYAAGIAVGAGLEKVVRWAASGASAHSAAKHFRG</sequence>
<reference evidence="2 3" key="1">
    <citation type="submission" date="2020-04" db="EMBL/GenBank/DDBJ databases">
        <title>Hymenobacter polaris sp. nov., isolated from Arctic soil.</title>
        <authorList>
            <person name="Dahal R.H."/>
        </authorList>
    </citation>
    <scope>NUCLEOTIDE SEQUENCE [LARGE SCALE GENOMIC DNA]</scope>
    <source>
        <strain evidence="2 3">RP-2-7</strain>
    </source>
</reference>
<dbReference type="Proteomes" id="UP000559626">
    <property type="component" value="Unassembled WGS sequence"/>
</dbReference>
<gene>
    <name evidence="2" type="ORF">HHL22_02965</name>
</gene>
<keyword evidence="3" id="KW-1185">Reference proteome</keyword>
<keyword evidence="1" id="KW-0472">Membrane</keyword>
<name>A0A7Y0ABJ9_9BACT</name>
<comment type="caution">
    <text evidence="2">The sequence shown here is derived from an EMBL/GenBank/DDBJ whole genome shotgun (WGS) entry which is preliminary data.</text>
</comment>
<feature type="transmembrane region" description="Helical" evidence="1">
    <location>
        <begin position="12"/>
        <end position="35"/>
    </location>
</feature>
<accession>A0A7Y0ABJ9</accession>
<dbReference type="AlphaFoldDB" id="A0A7Y0ABJ9"/>